<dbReference type="PROSITE" id="PS51157">
    <property type="entry name" value="ZF_UBR"/>
    <property type="match status" value="1"/>
</dbReference>
<name>A0A0J9XJS4_GEOCN</name>
<dbReference type="OrthoDB" id="26387at2759"/>
<dbReference type="STRING" id="1173061.A0A0J9XJS4"/>
<evidence type="ECO:0000256" key="1">
    <source>
        <dbReference type="ARBA" id="ARBA00000900"/>
    </source>
</evidence>
<dbReference type="GO" id="GO:0005737">
    <property type="term" value="C:cytoplasm"/>
    <property type="evidence" value="ECO:0007669"/>
    <property type="project" value="TreeGrafter"/>
</dbReference>
<evidence type="ECO:0000313" key="13">
    <source>
        <dbReference type="Proteomes" id="UP000242525"/>
    </source>
</evidence>
<dbReference type="InterPro" id="IPR003769">
    <property type="entry name" value="ClpS_core"/>
</dbReference>
<keyword evidence="13" id="KW-1185">Reference proteome</keyword>
<dbReference type="Pfam" id="PF02617">
    <property type="entry name" value="ClpS"/>
    <property type="match status" value="1"/>
</dbReference>
<evidence type="ECO:0000256" key="8">
    <source>
        <dbReference type="ARBA" id="ARBA00046341"/>
    </source>
</evidence>
<dbReference type="SMART" id="SM00396">
    <property type="entry name" value="ZnF_UBR1"/>
    <property type="match status" value="1"/>
</dbReference>
<organism evidence="12 13">
    <name type="scientific">Geotrichum candidum</name>
    <name type="common">Oospora lactis</name>
    <name type="synonym">Dipodascus geotrichum</name>
    <dbReference type="NCBI Taxonomy" id="1173061"/>
    <lineage>
        <taxon>Eukaryota</taxon>
        <taxon>Fungi</taxon>
        <taxon>Dikarya</taxon>
        <taxon>Ascomycota</taxon>
        <taxon>Saccharomycotina</taxon>
        <taxon>Dipodascomycetes</taxon>
        <taxon>Dipodascales</taxon>
        <taxon>Dipodascaceae</taxon>
        <taxon>Geotrichum</taxon>
    </lineage>
</organism>
<dbReference type="PANTHER" id="PTHR21497">
    <property type="entry name" value="UBIQUITIN LIGASE E3 ALPHA-RELATED"/>
    <property type="match status" value="1"/>
</dbReference>
<dbReference type="GO" id="GO:0008270">
    <property type="term" value="F:zinc ion binding"/>
    <property type="evidence" value="ECO:0007669"/>
    <property type="project" value="UniProtKB-UniRule"/>
</dbReference>
<dbReference type="EC" id="2.3.2.27" evidence="10"/>
<sequence>MSHLSLKRFLVEYGYPQQFNLTGADFRTDISRTLYWHATNKGKYLTKLFKELDFDENDHSLEFYKAQDASCSWKLKSSSSNSGSHEGRPCLRKLEKSEPTYRCINCGFDDTCVLCSRCFDPEEHKGHQVTVQISMFDGSGICDCGDPEAWTKPFACKSSKHANGTNENEDLPNDFKASIEETIKTILDFAITIFSTEETALKRNPTPEQVKRFEANGVLDKFTDENDDKESTQIEMYILCLWNDEVHSFTEVIDLLTTYCGKTEEEAEDIANMIDNYGKAQIAISEDIDHIVEIQEGVSTGGLSTSIRSTRDYLREEISDEIFHWLLDFSECSLPGVANYVRDTISKLLLATNWTPGVSTPYRTTLDATCLMNDFTFPEPGKLPLNDVDIEDKVYNPIPQSDSTSNSDLIYPTVIPSRANYLLFFDIRLWKNLRANIRDLFISTLVSESKTKVLFGVQFSTVYPNIIEHFLIAEREPNLSLVSQLSTQLFTAPSVTLEITKNGSFPSILLQLVYSFILYRRTGKPPHNSSGWDMLPEDLAAFQNHGIGSFFYDVNHFLTRLPKKTLLLEDKNFLPELSRLLMLFNDAFIEKRALLQHVEYERRDWPYLFYFYNFLLSLVDDLFKGFEKEGIDKSKLFDFFTYVAKRYLERTFKDSLEKLDYIFDAPIFRKIIINHKDDESYIETLFIDRNSASWFHPFEFLFSILFARAGADKKLLEDSMIGSYDVFANKRLTKVETQDNCSLMAVFFHNTWKTLSFISQIDASLWVRNGQVLKLQSSHYRHQYKNTLYMHDIYWAQVGLILLHPDDVFIRLMHYWDVMNWPLNFDDDLHAVYMMESFLHYLIIFLSDRHQLLGLSEEDLKQKHVEREIIQTLGFRPTSFEVIAEETSLKSSEELLEPTLKKIATFKPPIGIHDVGTYVLKPEYMKILDTHYMSFNSSEIEEATKVVKALNKKTSPEQNFAEPHLESLTGTPFANIGAFLTTKSFNQFLFKLLYCLQDDFRGSEHYEPILGYLLRLLLVAGKNDLQTDFSDKPDYDVSRDSFAAMMCVEITDFDLSSDFTSFFPESTDKNVANSPVLVLFHMHQSPLYKDYKGELYGVLTYLFKKAPEFINNYFTERLGNSFEHYFYTQKTEKSSKSNKSEKNKARLKQDKALAKILKKQRLFAENHSVDEDNNDNSDSMDNSVHSHEEITDWKYPAGECILCRTPCDSSNDYGVIGRFETTISTAYIGNKLGYLVLDGSDYTTEFDEAEPESGLIPTNLFPADKRYKTEKGDISFHKRGQLEGSYDENGCLHSKVAFVSCGHILHQKCYDDYAKRQSQSTHLFSTSSSKSTMCPLCHFFGDVFTPVLWETSTRSYENDCNTEETFQYFIVSQCMEITGSDSECQRRQCHGLATSIVSALSPKTKLTGVSAMSHLLENVALPYDFYHRMVGAGQSYKVSKFKDIDENKLDNFSLVGLLTTSIADVEHSLRGVERKPGELSVLDQIPERVVTNLRLLADHSRTLVFLAVLNSPESSEFFSNFKEVKQRFDSFGLSSTVGMPSDRLAEGIFLHTGGLGISPKYLIQNYLIGEICRALSSYCLALQKGGSVWEDPNIVQIPITGEPSQNSLAHLKKLILLFSKDALKSVVDIPHVTSIVYSLLLRTVTIFLRRTAILIHAIYAKDFNDTSKLNESDMSKESDKLCKLLGIDSFDSYLEMMANDVFYGGIAKSWIEGMDIKNQQLEFPGILKLVKLPERLDEFFALPKIKEVLLNAYNIPVVCLFCGDIISIKRNGFSFGFNFNAKSCKDHLKTCQQGTGLFLLPKENYILVVSHTLMAFIDAPYLDVHGNSKVKDFPMILYKQRYDYITRTLWLQHTVLDELIRRGGYI</sequence>
<protein>
    <recommendedName>
        <fullName evidence="10">E3 ubiquitin-protein ligase</fullName>
        <ecNumber evidence="10">2.3.2.27</ecNumber>
    </recommendedName>
</protein>
<dbReference type="FunFam" id="2.10.110.30:FF:000002">
    <property type="entry name" value="Putative e3 ubiquitin-protein ligase ubr3"/>
    <property type="match status" value="1"/>
</dbReference>
<comment type="catalytic activity">
    <reaction evidence="1 10">
        <text>S-ubiquitinyl-[E2 ubiquitin-conjugating enzyme]-L-cysteine + [acceptor protein]-L-lysine = [E2 ubiquitin-conjugating enzyme]-L-cysteine + N(6)-ubiquitinyl-[acceptor protein]-L-lysine.</text>
        <dbReference type="EC" id="2.3.2.27"/>
    </reaction>
</comment>
<gene>
    <name evidence="12" type="ORF">BN980_GECA22s01528g</name>
</gene>
<comment type="caution">
    <text evidence="12">The sequence shown here is derived from an EMBL/GenBank/DDBJ whole genome shotgun (WGS) entry which is preliminary data.</text>
</comment>
<comment type="similarity">
    <text evidence="8 10">Belongs to the E3 ubiquitin-protein ligase UBR1-like family.</text>
</comment>
<dbReference type="GO" id="GO:0016567">
    <property type="term" value="P:protein ubiquitination"/>
    <property type="evidence" value="ECO:0007669"/>
    <property type="project" value="UniProtKB-UniRule"/>
</dbReference>
<keyword evidence="5 10" id="KW-0863">Zinc-finger</keyword>
<evidence type="ECO:0000313" key="12">
    <source>
        <dbReference type="EMBL" id="CDO57547.1"/>
    </source>
</evidence>
<evidence type="ECO:0000256" key="10">
    <source>
        <dbReference type="RuleBase" id="RU366018"/>
    </source>
</evidence>
<evidence type="ECO:0000256" key="9">
    <source>
        <dbReference type="PROSITE-ProRule" id="PRU00508"/>
    </source>
</evidence>
<comment type="function">
    <text evidence="10">Ubiquitin ligase protein which is a component of the N-end rule pathway. Recognizes and binds to proteins bearing specific N-terminal residues that are destabilizing according to the N-end rule, leading to their ubiquitination and subsequent degradation.</text>
</comment>
<evidence type="ECO:0000256" key="5">
    <source>
        <dbReference type="ARBA" id="ARBA00022771"/>
    </source>
</evidence>
<dbReference type="InterPro" id="IPR055194">
    <property type="entry name" value="UBR1-like_WH"/>
</dbReference>
<comment type="pathway">
    <text evidence="2 10">Protein modification; protein ubiquitination.</text>
</comment>
<reference evidence="12" key="1">
    <citation type="submission" date="2014-03" db="EMBL/GenBank/DDBJ databases">
        <authorList>
            <person name="Casaregola S."/>
        </authorList>
    </citation>
    <scope>NUCLEOTIDE SEQUENCE [LARGE SCALE GENOMIC DNA]</scope>
    <source>
        <strain evidence="12">CLIB 918</strain>
    </source>
</reference>
<evidence type="ECO:0000259" key="11">
    <source>
        <dbReference type="PROSITE" id="PS51157"/>
    </source>
</evidence>
<dbReference type="GO" id="GO:0000151">
    <property type="term" value="C:ubiquitin ligase complex"/>
    <property type="evidence" value="ECO:0007669"/>
    <property type="project" value="TreeGrafter"/>
</dbReference>
<dbReference type="Gene3D" id="2.10.110.30">
    <property type="match status" value="1"/>
</dbReference>
<dbReference type="InterPro" id="IPR044046">
    <property type="entry name" value="E3_ligase_UBR-like_C"/>
</dbReference>
<dbReference type="UniPathway" id="UPA00143"/>
<evidence type="ECO:0000256" key="2">
    <source>
        <dbReference type="ARBA" id="ARBA00004906"/>
    </source>
</evidence>
<dbReference type="PANTHER" id="PTHR21497:SF24">
    <property type="entry name" value="E3 UBIQUITIN-PROTEIN LIGASE UBR1"/>
    <property type="match status" value="1"/>
</dbReference>
<keyword evidence="3 10" id="KW-0808">Transferase</keyword>
<dbReference type="Pfam" id="PF18995">
    <property type="entry name" value="PRT6_C"/>
    <property type="match status" value="1"/>
</dbReference>
<dbReference type="InterPro" id="IPR003126">
    <property type="entry name" value="Znf_UBR"/>
</dbReference>
<dbReference type="SUPFAM" id="SSF54736">
    <property type="entry name" value="ClpS-like"/>
    <property type="match status" value="1"/>
</dbReference>
<dbReference type="InterPro" id="IPR039164">
    <property type="entry name" value="UBR1-like"/>
</dbReference>
<dbReference type="Gene3D" id="3.30.1390.10">
    <property type="match status" value="1"/>
</dbReference>
<dbReference type="GO" id="GO:0071596">
    <property type="term" value="P:ubiquitin-dependent protein catabolic process via the N-end rule pathway"/>
    <property type="evidence" value="ECO:0007669"/>
    <property type="project" value="UniProtKB-UniRule"/>
</dbReference>
<feature type="domain" description="UBR-type" evidence="11">
    <location>
        <begin position="88"/>
        <end position="161"/>
    </location>
</feature>
<dbReference type="CDD" id="cd19672">
    <property type="entry name" value="UBR-box_UBR1_like"/>
    <property type="match status" value="1"/>
</dbReference>
<evidence type="ECO:0000256" key="7">
    <source>
        <dbReference type="ARBA" id="ARBA00022833"/>
    </source>
</evidence>
<proteinExistence type="inferred from homology"/>
<evidence type="ECO:0000256" key="3">
    <source>
        <dbReference type="ARBA" id="ARBA00022679"/>
    </source>
</evidence>
<feature type="zinc finger region" description="UBR-type" evidence="9">
    <location>
        <begin position="88"/>
        <end position="161"/>
    </location>
</feature>
<dbReference type="GO" id="GO:0061630">
    <property type="term" value="F:ubiquitin protein ligase activity"/>
    <property type="evidence" value="ECO:0007669"/>
    <property type="project" value="UniProtKB-UniRule"/>
</dbReference>
<accession>A0A0J9XJS4</accession>
<dbReference type="Proteomes" id="UP000242525">
    <property type="component" value="Unassembled WGS sequence"/>
</dbReference>
<dbReference type="Pfam" id="PF02207">
    <property type="entry name" value="zf-UBR"/>
    <property type="match status" value="1"/>
</dbReference>
<evidence type="ECO:0000256" key="6">
    <source>
        <dbReference type="ARBA" id="ARBA00022786"/>
    </source>
</evidence>
<keyword evidence="4 10" id="KW-0479">Metal-binding</keyword>
<dbReference type="EMBL" id="CCBN010000022">
    <property type="protein sequence ID" value="CDO57547.1"/>
    <property type="molecule type" value="Genomic_DNA"/>
</dbReference>
<keyword evidence="7 10" id="KW-0862">Zinc</keyword>
<dbReference type="InterPro" id="IPR014719">
    <property type="entry name" value="Ribosomal_bL12_C/ClpS-like"/>
</dbReference>
<keyword evidence="6 10" id="KW-0833">Ubl conjugation pathway</keyword>
<dbReference type="Pfam" id="PF22960">
    <property type="entry name" value="WHD_UBR1"/>
    <property type="match status" value="1"/>
</dbReference>
<evidence type="ECO:0000256" key="4">
    <source>
        <dbReference type="ARBA" id="ARBA00022723"/>
    </source>
</evidence>